<evidence type="ECO:0000313" key="3">
    <source>
        <dbReference type="Proteomes" id="UP001154322"/>
    </source>
</evidence>
<evidence type="ECO:0000256" key="1">
    <source>
        <dbReference type="SAM" id="MobiDB-lite"/>
    </source>
</evidence>
<proteinExistence type="predicted"/>
<protein>
    <submittedName>
        <fullName evidence="2">Uncharacterized protein</fullName>
    </submittedName>
</protein>
<dbReference type="Proteomes" id="UP001154322">
    <property type="component" value="Unassembled WGS sequence"/>
</dbReference>
<keyword evidence="3" id="KW-1185">Reference proteome</keyword>
<feature type="region of interest" description="Disordered" evidence="1">
    <location>
        <begin position="1"/>
        <end position="31"/>
    </location>
</feature>
<feature type="compositionally biased region" description="Basic and acidic residues" evidence="1">
    <location>
        <begin position="22"/>
        <end position="31"/>
    </location>
</feature>
<dbReference type="RefSeq" id="WP_213426451.1">
    <property type="nucleotide sequence ID" value="NZ_AP031286.1"/>
</dbReference>
<accession>A0ABM9GAE4</accession>
<sequence>MDIFGAMQTDAADGPACMDPPNRPEKHPEKHIEKIPKKKLVNGHVVCYTLNCRREVMKF</sequence>
<name>A0ABM9GAE4_9BACL</name>
<organism evidence="2 3">
    <name type="scientific">Paenibacillus melissococcoides</name>
    <dbReference type="NCBI Taxonomy" id="2912268"/>
    <lineage>
        <taxon>Bacteria</taxon>
        <taxon>Bacillati</taxon>
        <taxon>Bacillota</taxon>
        <taxon>Bacilli</taxon>
        <taxon>Bacillales</taxon>
        <taxon>Paenibacillaceae</taxon>
        <taxon>Paenibacillus</taxon>
    </lineage>
</organism>
<comment type="caution">
    <text evidence="2">The sequence shown here is derived from an EMBL/GenBank/DDBJ whole genome shotgun (WGS) entry which is preliminary data.</text>
</comment>
<gene>
    <name evidence="2" type="ORF">WJ0W_005640</name>
</gene>
<reference evidence="2" key="1">
    <citation type="submission" date="2022-06" db="EMBL/GenBank/DDBJ databases">
        <authorList>
            <person name="Dietemann V."/>
            <person name="Ory F."/>
            <person name="Dainat B."/>
            <person name="Oberhansli S."/>
        </authorList>
    </citation>
    <scope>NUCLEOTIDE SEQUENCE</scope>
    <source>
        <strain evidence="2">Ena-SAMPLE-TAB-26-04-2022-14:26:32:270-5432</strain>
    </source>
</reference>
<dbReference type="EMBL" id="CALYLO010000009">
    <property type="protein sequence ID" value="CAH8248381.1"/>
    <property type="molecule type" value="Genomic_DNA"/>
</dbReference>
<evidence type="ECO:0000313" key="2">
    <source>
        <dbReference type="EMBL" id="CAH8248381.1"/>
    </source>
</evidence>